<evidence type="ECO:0000313" key="2">
    <source>
        <dbReference type="EMBL" id="MBL1376648.1"/>
    </source>
</evidence>
<feature type="domain" description="TIR" evidence="1">
    <location>
        <begin position="6"/>
        <end position="100"/>
    </location>
</feature>
<sequence length="360" mass="40455">MEKPTIFFSHSSADKDYISYLHKKVSATTAKTVEIFQSSDGQSIPFGNNWVHKIEENLHKAKVMFVFVSPTSLSSSWIYFESGFAYSRGVKVIPIGIKGVDVGGLRPPLNLLQGFNINSENGMNNIITVLNREFGCEYSESYTEYDFVELSGFDETISSEESKLIEKVDYISFTFPERFSKTNEPGKTVSICDEPLRVISNRLNELGIQAGFGGERTLYSHGLIATHSSREDIGIRIKIDPFILSNYSEFLNIISDDLYGKGNLVKIWCNLVLNDDVSMETADFKVSSRLYKVGVGQSILNGGYFRYEDVDFTVQPKEAGKISYREVIDENVRVIFDQGGFSVNAIVRLISMLIDSQVIE</sequence>
<gene>
    <name evidence="2" type="ORF">JKV55_04750</name>
</gene>
<proteinExistence type="predicted"/>
<name>A0ABS1QP63_9GAMM</name>
<accession>A0ABS1QP63</accession>
<dbReference type="Proteomes" id="UP000638570">
    <property type="component" value="Unassembled WGS sequence"/>
</dbReference>
<dbReference type="SUPFAM" id="SSF52200">
    <property type="entry name" value="Toll/Interleukin receptor TIR domain"/>
    <property type="match status" value="1"/>
</dbReference>
<comment type="caution">
    <text evidence="2">The sequence shown here is derived from an EMBL/GenBank/DDBJ whole genome shotgun (WGS) entry which is preliminary data.</text>
</comment>
<dbReference type="Gene3D" id="3.40.50.10140">
    <property type="entry name" value="Toll/interleukin-1 receptor homology (TIR) domain"/>
    <property type="match status" value="1"/>
</dbReference>
<reference evidence="3" key="1">
    <citation type="submission" date="2021-01" db="EMBL/GenBank/DDBJ databases">
        <title>Genome public.</title>
        <authorList>
            <person name="Liu C."/>
            <person name="Sun Q."/>
        </authorList>
    </citation>
    <scope>NUCLEOTIDE SEQUENCE [LARGE SCALE GENOMIC DNA]</scope>
    <source>
        <strain evidence="3">CGMCC 1.18722</strain>
    </source>
</reference>
<keyword evidence="2" id="KW-0675">Receptor</keyword>
<organism evidence="2 3">
    <name type="scientific">Zobellella iuensis</name>
    <dbReference type="NCBI Taxonomy" id="2803811"/>
    <lineage>
        <taxon>Bacteria</taxon>
        <taxon>Pseudomonadati</taxon>
        <taxon>Pseudomonadota</taxon>
        <taxon>Gammaproteobacteria</taxon>
        <taxon>Aeromonadales</taxon>
        <taxon>Aeromonadaceae</taxon>
        <taxon>Zobellella</taxon>
    </lineage>
</organism>
<evidence type="ECO:0000259" key="1">
    <source>
        <dbReference type="Pfam" id="PF13676"/>
    </source>
</evidence>
<dbReference type="InterPro" id="IPR035897">
    <property type="entry name" value="Toll_tir_struct_dom_sf"/>
</dbReference>
<dbReference type="RefSeq" id="WP_202082696.1">
    <property type="nucleotide sequence ID" value="NZ_JAERTZ010000012.1"/>
</dbReference>
<dbReference type="InterPro" id="IPR000157">
    <property type="entry name" value="TIR_dom"/>
</dbReference>
<protein>
    <submittedName>
        <fullName evidence="2">Toll/interleukin-1 receptor domain-containing protein</fullName>
    </submittedName>
</protein>
<dbReference type="EMBL" id="JAERTZ010000012">
    <property type="protein sequence ID" value="MBL1376648.1"/>
    <property type="molecule type" value="Genomic_DNA"/>
</dbReference>
<dbReference type="Pfam" id="PF13676">
    <property type="entry name" value="TIR_2"/>
    <property type="match status" value="1"/>
</dbReference>
<evidence type="ECO:0000313" key="3">
    <source>
        <dbReference type="Proteomes" id="UP000638570"/>
    </source>
</evidence>
<keyword evidence="3" id="KW-1185">Reference proteome</keyword>